<evidence type="ECO:0000256" key="1">
    <source>
        <dbReference type="SAM" id="MobiDB-lite"/>
    </source>
</evidence>
<dbReference type="Proteomes" id="UP001331515">
    <property type="component" value="Unassembled WGS sequence"/>
</dbReference>
<dbReference type="AlphaFoldDB" id="A0AAN8E370"/>
<evidence type="ECO:0000313" key="2">
    <source>
        <dbReference type="EMBL" id="KAK5932459.1"/>
    </source>
</evidence>
<protein>
    <submittedName>
        <fullName evidence="2">Uncharacterized protein</fullName>
    </submittedName>
</protein>
<organism evidence="2 3">
    <name type="scientific">Champsocephalus gunnari</name>
    <name type="common">Mackerel icefish</name>
    <dbReference type="NCBI Taxonomy" id="52237"/>
    <lineage>
        <taxon>Eukaryota</taxon>
        <taxon>Metazoa</taxon>
        <taxon>Chordata</taxon>
        <taxon>Craniata</taxon>
        <taxon>Vertebrata</taxon>
        <taxon>Euteleostomi</taxon>
        <taxon>Actinopterygii</taxon>
        <taxon>Neopterygii</taxon>
        <taxon>Teleostei</taxon>
        <taxon>Neoteleostei</taxon>
        <taxon>Acanthomorphata</taxon>
        <taxon>Eupercaria</taxon>
        <taxon>Perciformes</taxon>
        <taxon>Notothenioidei</taxon>
        <taxon>Channichthyidae</taxon>
        <taxon>Champsocephalus</taxon>
    </lineage>
</organism>
<name>A0AAN8E370_CHAGU</name>
<feature type="compositionally biased region" description="Basic and acidic residues" evidence="1">
    <location>
        <begin position="26"/>
        <end position="42"/>
    </location>
</feature>
<sequence length="96" mass="10817">MMILKVVKHRKRRTEQMVVLSGAQRPAEKDLLDRGKKAEMQRGVKRGGTEQQGKVVGTLQTMEVLNLKKTKSRKCSLAVKENEIGGEDRGNGNWLQ</sequence>
<gene>
    <name evidence="2" type="ORF">CgunFtcFv8_004161</name>
</gene>
<accession>A0AAN8E370</accession>
<feature type="region of interest" description="Disordered" evidence="1">
    <location>
        <begin position="21"/>
        <end position="51"/>
    </location>
</feature>
<evidence type="ECO:0000313" key="3">
    <source>
        <dbReference type="Proteomes" id="UP001331515"/>
    </source>
</evidence>
<dbReference type="EMBL" id="JAURVH010001515">
    <property type="protein sequence ID" value="KAK5932459.1"/>
    <property type="molecule type" value="Genomic_DNA"/>
</dbReference>
<proteinExistence type="predicted"/>
<comment type="caution">
    <text evidence="2">The sequence shown here is derived from an EMBL/GenBank/DDBJ whole genome shotgun (WGS) entry which is preliminary data.</text>
</comment>
<keyword evidence="3" id="KW-1185">Reference proteome</keyword>
<reference evidence="2 3" key="1">
    <citation type="journal article" date="2023" name="Mol. Biol. Evol.">
        <title>Genomics of Secondarily Temperate Adaptation in the Only Non-Antarctic Icefish.</title>
        <authorList>
            <person name="Rivera-Colon A.G."/>
            <person name="Rayamajhi N."/>
            <person name="Minhas B.F."/>
            <person name="Madrigal G."/>
            <person name="Bilyk K.T."/>
            <person name="Yoon V."/>
            <person name="Hune M."/>
            <person name="Gregory S."/>
            <person name="Cheng C.H.C."/>
            <person name="Catchen J.M."/>
        </authorList>
    </citation>
    <scope>NUCLEOTIDE SEQUENCE [LARGE SCALE GENOMIC DNA]</scope>
    <source>
        <tissue evidence="2">White muscle</tissue>
    </source>
</reference>